<dbReference type="Pfam" id="PF05368">
    <property type="entry name" value="NmrA"/>
    <property type="match status" value="1"/>
</dbReference>
<dbReference type="PANTHER" id="PTHR47706:SF7">
    <property type="entry name" value="CIPA-LIKE, PUTATIVE (AFU_ORTHOLOGUE AFUA_1G01630)-RELATED"/>
    <property type="match status" value="1"/>
</dbReference>
<organism evidence="4 5">
    <name type="scientific">Salinomyces thailandicus</name>
    <dbReference type="NCBI Taxonomy" id="706561"/>
    <lineage>
        <taxon>Eukaryota</taxon>
        <taxon>Fungi</taxon>
        <taxon>Dikarya</taxon>
        <taxon>Ascomycota</taxon>
        <taxon>Pezizomycotina</taxon>
        <taxon>Dothideomycetes</taxon>
        <taxon>Dothideomycetidae</taxon>
        <taxon>Mycosphaerellales</taxon>
        <taxon>Teratosphaeriaceae</taxon>
        <taxon>Salinomyces</taxon>
    </lineage>
</organism>
<comment type="caution">
    <text evidence="4">The sequence shown here is derived from an EMBL/GenBank/DDBJ whole genome shotgun (WGS) entry which is preliminary data.</text>
</comment>
<evidence type="ECO:0000259" key="3">
    <source>
        <dbReference type="Pfam" id="PF05368"/>
    </source>
</evidence>
<evidence type="ECO:0000256" key="2">
    <source>
        <dbReference type="ARBA" id="ARBA00023002"/>
    </source>
</evidence>
<dbReference type="InterPro" id="IPR051609">
    <property type="entry name" value="NmrA/Isoflavone_reductase-like"/>
</dbReference>
<protein>
    <recommendedName>
        <fullName evidence="3">NmrA-like domain-containing protein</fullName>
    </recommendedName>
</protein>
<keyword evidence="1" id="KW-0521">NADP</keyword>
<proteinExistence type="predicted"/>
<evidence type="ECO:0000256" key="1">
    <source>
        <dbReference type="ARBA" id="ARBA00022857"/>
    </source>
</evidence>
<dbReference type="Proteomes" id="UP000308549">
    <property type="component" value="Unassembled WGS sequence"/>
</dbReference>
<dbReference type="CDD" id="cd05259">
    <property type="entry name" value="PCBER_SDR_a"/>
    <property type="match status" value="1"/>
</dbReference>
<dbReference type="AlphaFoldDB" id="A0A4U0U3Q7"/>
<evidence type="ECO:0000313" key="4">
    <source>
        <dbReference type="EMBL" id="TKA29558.1"/>
    </source>
</evidence>
<gene>
    <name evidence="4" type="ORF">B0A50_03571</name>
</gene>
<dbReference type="InterPro" id="IPR036291">
    <property type="entry name" value="NAD(P)-bd_dom_sf"/>
</dbReference>
<evidence type="ECO:0000313" key="5">
    <source>
        <dbReference type="Proteomes" id="UP000308549"/>
    </source>
</evidence>
<name>A0A4U0U3Q7_9PEZI</name>
<dbReference type="GO" id="GO:0016491">
    <property type="term" value="F:oxidoreductase activity"/>
    <property type="evidence" value="ECO:0007669"/>
    <property type="project" value="UniProtKB-KW"/>
</dbReference>
<dbReference type="Gene3D" id="3.90.25.10">
    <property type="entry name" value="UDP-galactose 4-epimerase, domain 1"/>
    <property type="match status" value="1"/>
</dbReference>
<dbReference type="InterPro" id="IPR045312">
    <property type="entry name" value="PCBER-like"/>
</dbReference>
<accession>A0A4U0U3Q7</accession>
<feature type="domain" description="NmrA-like" evidence="3">
    <location>
        <begin position="8"/>
        <end position="143"/>
    </location>
</feature>
<sequence>MSTSNYLKRIAFVGAGGNSGSYMVEALLKTGKHAVTAITREGSTSKLPKGVDVAHVNYDNLATITKALKGHDALIITLGGRAPPDHQSKLIQAAAEAGVHWIMPNEFSPDTASEELLNDIPIFGPKKQAREEIEKTGVCAYISLVTGFWYEWSLAIPAAYGCDFGNRTMTFFDEGETRASTSTWQQVGRAVAGLLSLPVKAEGGDKERCLENFKNKVVYVSSFTVTQKEMFASVLRVTGTKESDWKISKEPAVERYKTGSEAMKSGDHIGFAKMLYTRIYFPDGTGNFETNKGTVNALLGLPTEDVDEATKRAEKRSETDPWG</sequence>
<dbReference type="Gene3D" id="3.40.50.720">
    <property type="entry name" value="NAD(P)-binding Rossmann-like Domain"/>
    <property type="match status" value="1"/>
</dbReference>
<dbReference type="OrthoDB" id="419598at2759"/>
<dbReference type="SUPFAM" id="SSF51735">
    <property type="entry name" value="NAD(P)-binding Rossmann-fold domains"/>
    <property type="match status" value="1"/>
</dbReference>
<keyword evidence="2" id="KW-0560">Oxidoreductase</keyword>
<dbReference type="InterPro" id="IPR008030">
    <property type="entry name" value="NmrA-like"/>
</dbReference>
<dbReference type="EMBL" id="NAJL01000014">
    <property type="protein sequence ID" value="TKA29558.1"/>
    <property type="molecule type" value="Genomic_DNA"/>
</dbReference>
<keyword evidence="5" id="KW-1185">Reference proteome</keyword>
<reference evidence="4 5" key="1">
    <citation type="submission" date="2017-03" db="EMBL/GenBank/DDBJ databases">
        <title>Genomes of endolithic fungi from Antarctica.</title>
        <authorList>
            <person name="Coleine C."/>
            <person name="Masonjones S."/>
            <person name="Stajich J.E."/>
        </authorList>
    </citation>
    <scope>NUCLEOTIDE SEQUENCE [LARGE SCALE GENOMIC DNA]</scope>
    <source>
        <strain evidence="4 5">CCFEE 6315</strain>
    </source>
</reference>
<dbReference type="PANTHER" id="PTHR47706">
    <property type="entry name" value="NMRA-LIKE FAMILY PROTEIN"/>
    <property type="match status" value="1"/>
</dbReference>